<feature type="compositionally biased region" description="Pro residues" evidence="1">
    <location>
        <begin position="731"/>
        <end position="742"/>
    </location>
</feature>
<dbReference type="EMBL" id="FNBE01000005">
    <property type="protein sequence ID" value="SDF51448.1"/>
    <property type="molecule type" value="Genomic_DNA"/>
</dbReference>
<feature type="transmembrane region" description="Helical" evidence="2">
    <location>
        <begin position="686"/>
        <end position="707"/>
    </location>
</feature>
<sequence length="788" mass="78999">MRALLALVAVVAVLLLGAAPAWAEPGAPLPERDSGLQLDLAGIGPRVVTSDSSSLVVSGRLTNTGTSPVTGIGVRVQRSDPLRTEAAVREALAGDDAADAVTPAFTDLPDLAPGASTPVNLSIPLTGPPTTSLALNRTGVHALLVNVNATRDGVRARMAATRMLLPVLAVPGQPAPPGTAGTAQPATLLFPIVDPPHRLPTVPGEPPTLTDDDLAASFGRGGRLDGLVDALATRAPVGSPLRAGVCVAVDPDLVETAAQMANGYQVRAADGTLTAGAGADAARAWLAKLAGTVRGGCVLALAQSDVDLVALARSGASDLAARAVADGRRIAAELLDTPVLADTVWPIDGALDEATLADVGEAQDGSSAVVLSVDSVERSRGGVVSLANGNTSTTAVLTDPLLTLAATGLGDTPASGSPAGGPGALGTQDALGALAFRALTGDPAAGPVALAPPHQWRVDGPGAIALLDGMNRLLTAGVIEPRALGSSIAAGPAPGADQGRLVYPVRAGAEEIPPAVVSSLVAARDDVERLRAAADYETGVGAPPEQVFDPLLRGLLRAASGAWRGDPAAARAQADLVDGRIGELVGSVRVLEPPGPFSLGTRDAPVPLTVANGLPITMTVRVELTSTAGLRVAPIPVQRVPPLGRVQVRVSTEVLRAGQFTVEAAVRTPDGGALGEPTRLQVRSTVYGTVTVWLTAVAGGLLVLLAARRIWRRIRGDRKGSGPDGGTGGTPPAPPPFPPVQADPPNGASAQVRPVVGAAGTSGRGGKFPMARPASSRRGVSSAGGDLP</sequence>
<evidence type="ECO:0000256" key="1">
    <source>
        <dbReference type="SAM" id="MobiDB-lite"/>
    </source>
</evidence>
<keyword evidence="5" id="KW-1185">Reference proteome</keyword>
<evidence type="ECO:0000256" key="3">
    <source>
        <dbReference type="SAM" id="SignalP"/>
    </source>
</evidence>
<feature type="compositionally biased region" description="Low complexity" evidence="1">
    <location>
        <begin position="771"/>
        <end position="788"/>
    </location>
</feature>
<keyword evidence="2" id="KW-1133">Transmembrane helix</keyword>
<evidence type="ECO:0000313" key="5">
    <source>
        <dbReference type="Proteomes" id="UP000198967"/>
    </source>
</evidence>
<reference evidence="4 5" key="1">
    <citation type="submission" date="2016-10" db="EMBL/GenBank/DDBJ databases">
        <authorList>
            <person name="de Groot N.N."/>
        </authorList>
    </citation>
    <scope>NUCLEOTIDE SEQUENCE [LARGE SCALE GENOMIC DNA]</scope>
    <source>
        <strain evidence="4 5">CGMCC 4.3143</strain>
    </source>
</reference>
<feature type="chain" id="PRO_5011528972" description="Glycoprotein" evidence="3">
    <location>
        <begin position="24"/>
        <end position="788"/>
    </location>
</feature>
<evidence type="ECO:0000256" key="2">
    <source>
        <dbReference type="SAM" id="Phobius"/>
    </source>
</evidence>
<dbReference type="STRING" id="366584.SAMN05216377_105146"/>
<gene>
    <name evidence="4" type="ORF">SAMN05216377_105146</name>
</gene>
<dbReference type="RefSeq" id="WP_093080640.1">
    <property type="nucleotide sequence ID" value="NZ_FNBE01000005.1"/>
</dbReference>
<accession>A0A1G7LPJ2</accession>
<keyword evidence="3" id="KW-0732">Signal</keyword>
<keyword evidence="2" id="KW-0812">Transmembrane</keyword>
<evidence type="ECO:0000313" key="4">
    <source>
        <dbReference type="EMBL" id="SDF51448.1"/>
    </source>
</evidence>
<organism evidence="4 5">
    <name type="scientific">Pseudonocardia oroxyli</name>
    <dbReference type="NCBI Taxonomy" id="366584"/>
    <lineage>
        <taxon>Bacteria</taxon>
        <taxon>Bacillati</taxon>
        <taxon>Actinomycetota</taxon>
        <taxon>Actinomycetes</taxon>
        <taxon>Pseudonocardiales</taxon>
        <taxon>Pseudonocardiaceae</taxon>
        <taxon>Pseudonocardia</taxon>
    </lineage>
</organism>
<dbReference type="Pfam" id="PF19516">
    <property type="entry name" value="DUF6049"/>
    <property type="match status" value="1"/>
</dbReference>
<dbReference type="OrthoDB" id="3797035at2"/>
<dbReference type="InterPro" id="IPR046112">
    <property type="entry name" value="DUF6049"/>
</dbReference>
<dbReference type="Proteomes" id="UP000198967">
    <property type="component" value="Unassembled WGS sequence"/>
</dbReference>
<proteinExistence type="predicted"/>
<feature type="signal peptide" evidence="3">
    <location>
        <begin position="1"/>
        <end position="23"/>
    </location>
</feature>
<evidence type="ECO:0008006" key="6">
    <source>
        <dbReference type="Google" id="ProtNLM"/>
    </source>
</evidence>
<dbReference type="AlphaFoldDB" id="A0A1G7LPJ2"/>
<keyword evidence="2" id="KW-0472">Membrane</keyword>
<feature type="region of interest" description="Disordered" evidence="1">
    <location>
        <begin position="716"/>
        <end position="788"/>
    </location>
</feature>
<name>A0A1G7LPJ2_PSEOR</name>
<protein>
    <recommendedName>
        <fullName evidence="6">Glycoprotein</fullName>
    </recommendedName>
</protein>